<dbReference type="EMBL" id="AQHY01000017">
    <property type="protein sequence ID" value="EOA55743.1"/>
    <property type="molecule type" value="Genomic_DNA"/>
</dbReference>
<comment type="similarity">
    <text evidence="1">Belongs to the UDP-N-acetylglucosamine 2-epimerase family.</text>
</comment>
<dbReference type="InterPro" id="IPR003331">
    <property type="entry name" value="UDP_GlcNAc_Epimerase_2_dom"/>
</dbReference>
<gene>
    <name evidence="3" type="ORF">HMPREF1534_01375</name>
</gene>
<evidence type="ECO:0000259" key="2">
    <source>
        <dbReference type="Pfam" id="PF02350"/>
    </source>
</evidence>
<comment type="caution">
    <text evidence="3">The sequence shown here is derived from an EMBL/GenBank/DDBJ whole genome shotgun (WGS) entry which is preliminary data.</text>
</comment>
<protein>
    <submittedName>
        <fullName evidence="3">UDP-N-acetylglucosamine 2-epimerase</fullName>
    </submittedName>
</protein>
<dbReference type="OrthoDB" id="9803238at2"/>
<organism evidence="3 4">
    <name type="scientific">Phocaeicola massiliensis B84634 = Timone 84634 = DSM 17679 = JCM 13223</name>
    <dbReference type="NCBI Taxonomy" id="1121098"/>
    <lineage>
        <taxon>Bacteria</taxon>
        <taxon>Pseudomonadati</taxon>
        <taxon>Bacteroidota</taxon>
        <taxon>Bacteroidia</taxon>
        <taxon>Bacteroidales</taxon>
        <taxon>Bacteroidaceae</taxon>
        <taxon>Phocaeicola</taxon>
    </lineage>
</organism>
<dbReference type="PATRIC" id="fig|1121098.3.peg.1397"/>
<evidence type="ECO:0000256" key="1">
    <source>
        <dbReference type="RuleBase" id="RU003513"/>
    </source>
</evidence>
<dbReference type="STRING" id="1121098.HMPREF1534_01375"/>
<dbReference type="Pfam" id="PF02350">
    <property type="entry name" value="Epimerase_2"/>
    <property type="match status" value="1"/>
</dbReference>
<dbReference type="PANTHER" id="PTHR43174:SF1">
    <property type="entry name" value="UDP-N-ACETYLGLUCOSAMINE 2-EPIMERASE"/>
    <property type="match status" value="1"/>
</dbReference>
<dbReference type="InterPro" id="IPR029767">
    <property type="entry name" value="WecB-like"/>
</dbReference>
<feature type="domain" description="UDP-N-acetylglucosamine 2-epimerase" evidence="2">
    <location>
        <begin position="31"/>
        <end position="357"/>
    </location>
</feature>
<dbReference type="AlphaFoldDB" id="U6RKM2"/>
<dbReference type="HOGENOM" id="CLU_041674_0_1_10"/>
<dbReference type="Proteomes" id="UP000017831">
    <property type="component" value="Unassembled WGS sequence"/>
</dbReference>
<reference evidence="3 4" key="1">
    <citation type="submission" date="2013-04" db="EMBL/GenBank/DDBJ databases">
        <title>The Genome Sequence of Bacteroides massiliensis DSM 17679.</title>
        <authorList>
            <consortium name="The Broad Institute Genomics Platform"/>
            <person name="Earl A."/>
            <person name="Ward D."/>
            <person name="Feldgarden M."/>
            <person name="Gevers D."/>
            <person name="Martens E."/>
            <person name="Fenner L."/>
            <person name="Roux V."/>
            <person name="Mallet M.N."/>
            <person name="Raoult D."/>
            <person name="Walker B."/>
            <person name="Young S."/>
            <person name="Zeng Q."/>
            <person name="Gargeya S."/>
            <person name="Fitzgerald M."/>
            <person name="Haas B."/>
            <person name="Abouelleil A."/>
            <person name="Allen A.W."/>
            <person name="Alvarado L."/>
            <person name="Arachchi H.M."/>
            <person name="Berlin A.M."/>
            <person name="Chapman S.B."/>
            <person name="Gainer-Dewar J."/>
            <person name="Goldberg J."/>
            <person name="Griggs A."/>
            <person name="Gujja S."/>
            <person name="Hansen M."/>
            <person name="Howarth C."/>
            <person name="Imamovic A."/>
            <person name="Ireland A."/>
            <person name="Larimer J."/>
            <person name="McCowan C."/>
            <person name="Murphy C."/>
            <person name="Pearson M."/>
            <person name="Poon T.W."/>
            <person name="Priest M."/>
            <person name="Roberts A."/>
            <person name="Saif S."/>
            <person name="Shea T."/>
            <person name="Sisk P."/>
            <person name="Sykes S."/>
            <person name="Wortman J."/>
            <person name="Nusbaum C."/>
            <person name="Birren B."/>
        </authorList>
    </citation>
    <scope>NUCLEOTIDE SEQUENCE [LARGE SCALE GENOMIC DNA]</scope>
    <source>
        <strain evidence="4">B84634 / Timone 84634 / DSM 17679 / JCM 13223</strain>
    </source>
</reference>
<evidence type="ECO:0000313" key="4">
    <source>
        <dbReference type="Proteomes" id="UP000017831"/>
    </source>
</evidence>
<accession>U6RKM2</accession>
<dbReference type="RefSeq" id="WP_005938857.1">
    <property type="nucleotide sequence ID" value="NZ_KB890386.1"/>
</dbReference>
<dbReference type="eggNOG" id="COG0381">
    <property type="taxonomic scope" value="Bacteria"/>
</dbReference>
<dbReference type="Gene3D" id="3.40.50.2000">
    <property type="entry name" value="Glycogen Phosphorylase B"/>
    <property type="match status" value="2"/>
</dbReference>
<evidence type="ECO:0000313" key="3">
    <source>
        <dbReference type="EMBL" id="EOA55743.1"/>
    </source>
</evidence>
<dbReference type="PANTHER" id="PTHR43174">
    <property type="entry name" value="UDP-N-ACETYLGLUCOSAMINE 2-EPIMERASE"/>
    <property type="match status" value="1"/>
</dbReference>
<dbReference type="GeneID" id="60062623"/>
<keyword evidence="1" id="KW-0413">Isomerase</keyword>
<dbReference type="CDD" id="cd03786">
    <property type="entry name" value="GTB_UDP-GlcNAc_2-Epimerase"/>
    <property type="match status" value="1"/>
</dbReference>
<keyword evidence="4" id="KW-1185">Reference proteome</keyword>
<sequence>MKITIIAGARPNFMKIAPLMRAINAAKAAGKNISARLVYTGSDEDKSLEPSLFTDLDMPRPDAYLRVDDTDFFQRMAGIVVAFARELEKHPAQIVIVVDDLTPTMACSIVAKKKGLKVAHLVAGTRSFDMDMPKEVNRMITDGLSDILFTAGMVANRNLNHTGTEQAHVHFVGNILIDTLRYNRTRLQRPVAFSIMGVKEKEYVLLTLNRHTLINNDAVLKTLFHTILEKTDKPIVAPLHNYVKNKLSALGIHSERLHILPPQPYLAFGYMVNQAQTIITDSGNVAEEATFLGIPCITLNTYAEHPETVSIGTNCLVGEDAGALSAALDRLNKGEWQKGHLPERWDGRAAERIVQTLLEEKL</sequence>
<name>U6RKM2_9BACT</name>
<proteinExistence type="inferred from homology"/>
<dbReference type="SUPFAM" id="SSF53756">
    <property type="entry name" value="UDP-Glycosyltransferase/glycogen phosphorylase"/>
    <property type="match status" value="1"/>
</dbReference>
<dbReference type="GO" id="GO:0016853">
    <property type="term" value="F:isomerase activity"/>
    <property type="evidence" value="ECO:0007669"/>
    <property type="project" value="UniProtKB-KW"/>
</dbReference>